<accession>A0A1X0R664</accession>
<name>A0A1X0R664_RHIZD</name>
<sequence length="107" mass="12621">MGDNTNGFNISDNDMDALYTEFVRRFTQEQELKQNGNPLPLEITTELDEVSEPQQDKNFKRFRRESKKYALEKWNIPECITANFTKRSTNIKQTLPMLSQKYTKLPI</sequence>
<gene>
    <name evidence="1" type="ORF">BCV72DRAFT_326341</name>
</gene>
<proteinExistence type="predicted"/>
<organism evidence="1">
    <name type="scientific">Rhizopus microsporus var. microsporus</name>
    <dbReference type="NCBI Taxonomy" id="86635"/>
    <lineage>
        <taxon>Eukaryota</taxon>
        <taxon>Fungi</taxon>
        <taxon>Fungi incertae sedis</taxon>
        <taxon>Mucoromycota</taxon>
        <taxon>Mucoromycotina</taxon>
        <taxon>Mucoromycetes</taxon>
        <taxon>Mucorales</taxon>
        <taxon>Mucorineae</taxon>
        <taxon>Rhizopodaceae</taxon>
        <taxon>Rhizopus</taxon>
    </lineage>
</organism>
<dbReference type="OrthoDB" id="2289838at2759"/>
<protein>
    <submittedName>
        <fullName evidence="1">Uncharacterized protein</fullName>
    </submittedName>
</protein>
<evidence type="ECO:0000313" key="1">
    <source>
        <dbReference type="EMBL" id="ORE07519.1"/>
    </source>
</evidence>
<reference evidence="1" key="1">
    <citation type="journal article" date="2016" name="Proc. Natl. Acad. Sci. U.S.A.">
        <title>Lipid metabolic changes in an early divergent fungus govern the establishment of a mutualistic symbiosis with endobacteria.</title>
        <authorList>
            <person name="Lastovetsky O.A."/>
            <person name="Gaspar M.L."/>
            <person name="Mondo S.J."/>
            <person name="LaButti K.M."/>
            <person name="Sandor L."/>
            <person name="Grigoriev I.V."/>
            <person name="Henry S.A."/>
            <person name="Pawlowska T.E."/>
        </authorList>
    </citation>
    <scope>NUCLEOTIDE SEQUENCE [LARGE SCALE GENOMIC DNA]</scope>
    <source>
        <strain evidence="1">ATCC 52814</strain>
    </source>
</reference>
<dbReference type="VEuPathDB" id="FungiDB:BCV72DRAFT_326341"/>
<dbReference type="EMBL" id="KV921902">
    <property type="protein sequence ID" value="ORE07519.1"/>
    <property type="molecule type" value="Genomic_DNA"/>
</dbReference>
<dbReference type="Proteomes" id="UP000242414">
    <property type="component" value="Unassembled WGS sequence"/>
</dbReference>
<dbReference type="AlphaFoldDB" id="A0A1X0R664"/>